<keyword evidence="5" id="KW-0735">Signal-anchor</keyword>
<name>A0A9Q1HBT6_HOLLE</name>
<evidence type="ECO:0000256" key="2">
    <source>
        <dbReference type="ARBA" id="ARBA00006338"/>
    </source>
</evidence>
<accession>A0A9Q1HBT6</accession>
<dbReference type="GO" id="GO:0005789">
    <property type="term" value="C:endoplasmic reticulum membrane"/>
    <property type="evidence" value="ECO:0007669"/>
    <property type="project" value="UniProtKB-SubCell"/>
</dbReference>
<evidence type="ECO:0000256" key="5">
    <source>
        <dbReference type="ARBA" id="ARBA00022968"/>
    </source>
</evidence>
<dbReference type="EMBL" id="JAIZAY010000007">
    <property type="protein sequence ID" value="KAJ8039511.1"/>
    <property type="molecule type" value="Genomic_DNA"/>
</dbReference>
<keyword evidence="3" id="KW-0812">Transmembrane</keyword>
<reference evidence="10" key="1">
    <citation type="submission" date="2021-10" db="EMBL/GenBank/DDBJ databases">
        <title>Tropical sea cucumber genome reveals ecological adaptation and Cuvierian tubules defense mechanism.</title>
        <authorList>
            <person name="Chen T."/>
        </authorList>
    </citation>
    <scope>NUCLEOTIDE SEQUENCE</scope>
    <source>
        <strain evidence="10">Nanhai2018</strain>
        <tissue evidence="10">Muscle</tissue>
    </source>
</reference>
<protein>
    <submittedName>
        <fullName evidence="10">Protein FAM69A</fullName>
    </submittedName>
</protein>
<keyword evidence="6" id="KW-1133">Transmembrane helix</keyword>
<evidence type="ECO:0000256" key="3">
    <source>
        <dbReference type="ARBA" id="ARBA00022692"/>
    </source>
</evidence>
<gene>
    <name evidence="10" type="ORF">HOLleu_17257</name>
</gene>
<dbReference type="OrthoDB" id="8860232at2759"/>
<dbReference type="AlphaFoldDB" id="A0A9Q1HBT6"/>
<evidence type="ECO:0000256" key="1">
    <source>
        <dbReference type="ARBA" id="ARBA00004648"/>
    </source>
</evidence>
<keyword evidence="11" id="KW-1185">Reference proteome</keyword>
<keyword evidence="4" id="KW-0256">Endoplasmic reticulum</keyword>
<evidence type="ECO:0000259" key="9">
    <source>
        <dbReference type="SMART" id="SM01299"/>
    </source>
</evidence>
<dbReference type="InterPro" id="IPR029244">
    <property type="entry name" value="FAM69_N"/>
</dbReference>
<evidence type="ECO:0000313" key="10">
    <source>
        <dbReference type="EMBL" id="KAJ8039511.1"/>
    </source>
</evidence>
<evidence type="ECO:0000256" key="4">
    <source>
        <dbReference type="ARBA" id="ARBA00022824"/>
    </source>
</evidence>
<dbReference type="PANTHER" id="PTHR21093:SF6">
    <property type="entry name" value="EF-HAND DOMAIN-CONTAINING PROTEIN"/>
    <property type="match status" value="1"/>
</dbReference>
<comment type="similarity">
    <text evidence="2">Belongs to the DIPK family.</text>
</comment>
<evidence type="ECO:0000256" key="8">
    <source>
        <dbReference type="ARBA" id="ARBA00023157"/>
    </source>
</evidence>
<proteinExistence type="inferred from homology"/>
<dbReference type="Pfam" id="PF12260">
    <property type="entry name" value="PIP49_C"/>
    <property type="match status" value="1"/>
</dbReference>
<comment type="subcellular location">
    <subcellularLocation>
        <location evidence="1">Endoplasmic reticulum membrane</location>
        <topology evidence="1">Single-pass type II membrane protein</topology>
    </subcellularLocation>
</comment>
<evidence type="ECO:0000313" key="11">
    <source>
        <dbReference type="Proteomes" id="UP001152320"/>
    </source>
</evidence>
<evidence type="ECO:0000256" key="6">
    <source>
        <dbReference type="ARBA" id="ARBA00022989"/>
    </source>
</evidence>
<dbReference type="InterPro" id="IPR022049">
    <property type="entry name" value="FAM69_kinase_dom"/>
</dbReference>
<sequence>MKHGKRPTLIILTSIVFIWWMFFTENRADDVYLLKQSISETCYLYSKNVITGNLCHDICQGRALVIEHCLSCKSDYKVFSGKMFFPDNGEASVLIKQFREENQEKYLTPESNTTIESLQMKILSNLQIRFGRKQFDSLVLSILRVGDHDRDGGISLPEARSVWALLKSNDFLMTIALAENDQVPDLLGYCGNIFLTDRLSSDNLHDIMSGWGLFSSVPWVKRVLLTVSLLEFVEDIQDLSVGNLLLCSISDSGIGMTVGNEVSFYNLEWFRTEADIARDLKYRSCTTHSDCTYGSSCYAQCISEGVCVNSGVRTNLKNACELVDKFVQNGSPRSFLPKLESLLARCKTLDQNRKDFHLEHSLILSDLKNSLWEQINLR</sequence>
<comment type="caution">
    <text evidence="10">The sequence shown here is derived from an EMBL/GenBank/DDBJ whole genome shotgun (WGS) entry which is preliminary data.</text>
</comment>
<organism evidence="10 11">
    <name type="scientific">Holothuria leucospilota</name>
    <name type="common">Black long sea cucumber</name>
    <name type="synonym">Mertensiothuria leucospilota</name>
    <dbReference type="NCBI Taxonomy" id="206669"/>
    <lineage>
        <taxon>Eukaryota</taxon>
        <taxon>Metazoa</taxon>
        <taxon>Echinodermata</taxon>
        <taxon>Eleutherozoa</taxon>
        <taxon>Echinozoa</taxon>
        <taxon>Holothuroidea</taxon>
        <taxon>Aspidochirotacea</taxon>
        <taxon>Aspidochirotida</taxon>
        <taxon>Holothuriidae</taxon>
        <taxon>Holothuria</taxon>
    </lineage>
</organism>
<feature type="domain" description="FAM69 N-terminal" evidence="9">
    <location>
        <begin position="4"/>
        <end position="145"/>
    </location>
</feature>
<dbReference type="Pfam" id="PF14875">
    <property type="entry name" value="PIP49_N"/>
    <property type="match status" value="1"/>
</dbReference>
<dbReference type="Proteomes" id="UP001152320">
    <property type="component" value="Chromosome 7"/>
</dbReference>
<keyword evidence="8" id="KW-1015">Disulfide bond</keyword>
<dbReference type="SMART" id="SM01299">
    <property type="entry name" value="PIP49_N"/>
    <property type="match status" value="1"/>
</dbReference>
<keyword evidence="7" id="KW-0472">Membrane</keyword>
<evidence type="ECO:0000256" key="7">
    <source>
        <dbReference type="ARBA" id="ARBA00023136"/>
    </source>
</evidence>
<dbReference type="PANTHER" id="PTHR21093">
    <property type="entry name" value="DIVERGENT PROTEIN KINASE DOMAIN 1C-RELATED"/>
    <property type="match status" value="1"/>
</dbReference>